<evidence type="ECO:0000313" key="14">
    <source>
        <dbReference type="EMBL" id="GKU73215.1"/>
    </source>
</evidence>
<evidence type="ECO:0000256" key="10">
    <source>
        <dbReference type="SAM" id="Phobius"/>
    </source>
</evidence>
<dbReference type="InterPro" id="IPR001460">
    <property type="entry name" value="PCN-bd_Tpept"/>
</dbReference>
<organism evidence="14 16">
    <name type="scientific">Mycobacterium montefiorense</name>
    <dbReference type="NCBI Taxonomy" id="154654"/>
    <lineage>
        <taxon>Bacteria</taxon>
        <taxon>Bacillati</taxon>
        <taxon>Actinomycetota</taxon>
        <taxon>Actinomycetes</taxon>
        <taxon>Mycobacteriales</taxon>
        <taxon>Mycobacteriaceae</taxon>
        <taxon>Mycobacterium</taxon>
        <taxon>Mycobacterium simiae complex</taxon>
    </lineage>
</organism>
<reference evidence="13" key="1">
    <citation type="journal article" date="2018" name="Genome Announc.">
        <title>Draft Genome Sequence of Mycobacterium montefiorense Isolated from Japanese Black Salamander (Hynobius nigrescens).</title>
        <authorList>
            <person name="Fukano H."/>
            <person name="Yoshida M."/>
            <person name="Shimizu A."/>
            <person name="Iwao H."/>
            <person name="Katayama Y."/>
            <person name="Omatsu T."/>
            <person name="Mizutani T."/>
            <person name="Kurata O."/>
            <person name="Wada S."/>
            <person name="Hoshino Y."/>
        </authorList>
    </citation>
    <scope>NUCLEOTIDE SEQUENCE</scope>
    <source>
        <strain evidence="13">BS</strain>
    </source>
</reference>
<dbReference type="Proteomes" id="UP001139505">
    <property type="component" value="Unassembled WGS sequence"/>
</dbReference>
<evidence type="ECO:0000256" key="6">
    <source>
        <dbReference type="ARBA" id="ARBA00023268"/>
    </source>
</evidence>
<dbReference type="PANTHER" id="PTHR32282">
    <property type="entry name" value="BINDING PROTEIN TRANSPEPTIDASE, PUTATIVE-RELATED"/>
    <property type="match status" value="1"/>
</dbReference>
<dbReference type="PANTHER" id="PTHR32282:SF34">
    <property type="entry name" value="PENICILLIN-BINDING PROTEIN 1A"/>
    <property type="match status" value="1"/>
</dbReference>
<dbReference type="InterPro" id="IPR036950">
    <property type="entry name" value="PBP_transglycosylase"/>
</dbReference>
<keyword evidence="15" id="KW-1185">Reference proteome</keyword>
<dbReference type="Gene3D" id="3.40.710.10">
    <property type="entry name" value="DD-peptidase/beta-lactamase superfamily"/>
    <property type="match status" value="1"/>
</dbReference>
<feature type="transmembrane region" description="Helical" evidence="10">
    <location>
        <begin position="161"/>
        <end position="184"/>
    </location>
</feature>
<keyword evidence="10" id="KW-0812">Transmembrane</keyword>
<dbReference type="GO" id="GO:0030288">
    <property type="term" value="C:outer membrane-bounded periplasmic space"/>
    <property type="evidence" value="ECO:0007669"/>
    <property type="project" value="TreeGrafter"/>
</dbReference>
<dbReference type="EMBL" id="BQYH01000021">
    <property type="protein sequence ID" value="GKU73215.1"/>
    <property type="molecule type" value="Genomic_DNA"/>
</dbReference>
<evidence type="ECO:0000313" key="16">
    <source>
        <dbReference type="Proteomes" id="UP001139505"/>
    </source>
</evidence>
<evidence type="ECO:0000256" key="3">
    <source>
        <dbReference type="ARBA" id="ARBA00022676"/>
    </source>
</evidence>
<dbReference type="InterPro" id="IPR001264">
    <property type="entry name" value="Glyco_trans_51"/>
</dbReference>
<feature type="compositionally biased region" description="Pro residues" evidence="9">
    <location>
        <begin position="831"/>
        <end position="856"/>
    </location>
</feature>
<feature type="compositionally biased region" description="Basic and acidic residues" evidence="9">
    <location>
        <begin position="87"/>
        <end position="99"/>
    </location>
</feature>
<dbReference type="GO" id="GO:0008955">
    <property type="term" value="F:peptidoglycan glycosyltransferase activity"/>
    <property type="evidence" value="ECO:0007669"/>
    <property type="project" value="UniProtKB-EC"/>
</dbReference>
<evidence type="ECO:0000256" key="2">
    <source>
        <dbReference type="ARBA" id="ARBA00022670"/>
    </source>
</evidence>
<dbReference type="EMBL" id="BFCH01000017">
    <property type="protein sequence ID" value="GBG37639.1"/>
    <property type="molecule type" value="Genomic_DNA"/>
</dbReference>
<keyword evidence="4" id="KW-0808">Transferase</keyword>
<evidence type="ECO:0000256" key="4">
    <source>
        <dbReference type="ARBA" id="ARBA00022679"/>
    </source>
</evidence>
<evidence type="ECO:0000256" key="5">
    <source>
        <dbReference type="ARBA" id="ARBA00022801"/>
    </source>
</evidence>
<dbReference type="SUPFAM" id="SSF56601">
    <property type="entry name" value="beta-lactamase/transpeptidase-like"/>
    <property type="match status" value="1"/>
</dbReference>
<reference evidence="14" key="3">
    <citation type="journal article" date="2022" name="Microbiol. Resour. Announc.">
        <title>Draft Genome Sequences of Eight Mycobacterium montefiorense Strains Isolated from Salamanders in Captivity.</title>
        <authorList>
            <person name="Komine T."/>
            <person name="Ihara H."/>
            <person name="Fukano H."/>
            <person name="Hoshino Y."/>
            <person name="Kurata O."/>
            <person name="Wada S."/>
        </authorList>
    </citation>
    <scope>NUCLEOTIDE SEQUENCE</scope>
    <source>
        <strain evidence="14">NJB18185</strain>
    </source>
</reference>
<keyword evidence="5" id="KW-0378">Hydrolase</keyword>
<accession>A0AA37PMT4</accession>
<feature type="domain" description="Penicillin-binding protein transpeptidase" evidence="11">
    <location>
        <begin position="479"/>
        <end position="740"/>
    </location>
</feature>
<dbReference type="SUPFAM" id="SSF53955">
    <property type="entry name" value="Lysozyme-like"/>
    <property type="match status" value="1"/>
</dbReference>
<comment type="catalytic activity">
    <reaction evidence="8">
        <text>[GlcNAc-(1-&gt;4)-Mur2Ac(oyl-L-Ala-gamma-D-Glu-L-Lys-D-Ala-D-Ala)](n)-di-trans,octa-cis-undecaprenyl diphosphate + beta-D-GlcNAc-(1-&gt;4)-Mur2Ac(oyl-L-Ala-gamma-D-Glu-L-Lys-D-Ala-D-Ala)-di-trans,octa-cis-undecaprenyl diphosphate = [GlcNAc-(1-&gt;4)-Mur2Ac(oyl-L-Ala-gamma-D-Glu-L-Lys-D-Ala-D-Ala)](n+1)-di-trans,octa-cis-undecaprenyl diphosphate + di-trans,octa-cis-undecaprenyl diphosphate + H(+)</text>
        <dbReference type="Rhea" id="RHEA:23708"/>
        <dbReference type="Rhea" id="RHEA-COMP:9602"/>
        <dbReference type="Rhea" id="RHEA-COMP:9603"/>
        <dbReference type="ChEBI" id="CHEBI:15378"/>
        <dbReference type="ChEBI" id="CHEBI:58405"/>
        <dbReference type="ChEBI" id="CHEBI:60033"/>
        <dbReference type="ChEBI" id="CHEBI:78435"/>
        <dbReference type="EC" id="2.4.99.28"/>
    </reaction>
</comment>
<evidence type="ECO:0000256" key="7">
    <source>
        <dbReference type="ARBA" id="ARBA00034000"/>
    </source>
</evidence>
<evidence type="ECO:0000313" key="15">
    <source>
        <dbReference type="Proteomes" id="UP000245060"/>
    </source>
</evidence>
<feature type="region of interest" description="Disordered" evidence="9">
    <location>
        <begin position="1"/>
        <end position="141"/>
    </location>
</feature>
<dbReference type="GO" id="GO:0008658">
    <property type="term" value="F:penicillin binding"/>
    <property type="evidence" value="ECO:0007669"/>
    <property type="project" value="InterPro"/>
</dbReference>
<dbReference type="GO" id="GO:0009252">
    <property type="term" value="P:peptidoglycan biosynthetic process"/>
    <property type="evidence" value="ECO:0007669"/>
    <property type="project" value="TreeGrafter"/>
</dbReference>
<evidence type="ECO:0000259" key="12">
    <source>
        <dbReference type="Pfam" id="PF00912"/>
    </source>
</evidence>
<feature type="compositionally biased region" description="Basic and acidic residues" evidence="9">
    <location>
        <begin position="1"/>
        <end position="10"/>
    </location>
</feature>
<keyword evidence="3" id="KW-0328">Glycosyltransferase</keyword>
<evidence type="ECO:0000256" key="9">
    <source>
        <dbReference type="SAM" id="MobiDB-lite"/>
    </source>
</evidence>
<reference evidence="15" key="2">
    <citation type="submission" date="2018-04" db="EMBL/GenBank/DDBJ databases">
        <title>Draft genome sequence of Mycobacterium montefiorense isolated from Japanese black salamander.</title>
        <authorList>
            <person name="Fukano H."/>
            <person name="Yoshida M."/>
            <person name="Shimizu A."/>
            <person name="Iwao H."/>
            <person name="Kurata O."/>
            <person name="Katayama Y."/>
            <person name="Omatsu T."/>
            <person name="Mizutani T."/>
            <person name="Wada S."/>
            <person name="Hoshino Y."/>
        </authorList>
    </citation>
    <scope>NUCLEOTIDE SEQUENCE [LARGE SCALE GENOMIC DNA]</scope>
    <source>
        <strain evidence="15">BS</strain>
    </source>
</reference>
<evidence type="ECO:0000256" key="8">
    <source>
        <dbReference type="ARBA" id="ARBA00049902"/>
    </source>
</evidence>
<reference evidence="14" key="4">
    <citation type="submission" date="2022-04" db="EMBL/GenBank/DDBJ databases">
        <authorList>
            <person name="Komine T."/>
            <person name="Fukano H."/>
            <person name="Wada S."/>
        </authorList>
    </citation>
    <scope>NUCLEOTIDE SEQUENCE</scope>
    <source>
        <strain evidence="14">NJB18185</strain>
    </source>
</reference>
<keyword evidence="1" id="KW-0121">Carboxypeptidase</keyword>
<dbReference type="Pfam" id="PF00905">
    <property type="entry name" value="Transpeptidase"/>
    <property type="match status" value="1"/>
</dbReference>
<feature type="compositionally biased region" description="Basic and acidic residues" evidence="9">
    <location>
        <begin position="21"/>
        <end position="55"/>
    </location>
</feature>
<dbReference type="FunFam" id="1.10.3810.10:FF:000007">
    <property type="entry name" value="Penicillin-binding protein 1A"/>
    <property type="match status" value="1"/>
</dbReference>
<dbReference type="InterPro" id="IPR023346">
    <property type="entry name" value="Lysozyme-like_dom_sf"/>
</dbReference>
<dbReference type="InterPro" id="IPR050396">
    <property type="entry name" value="Glycosyltr_51/Transpeptidase"/>
</dbReference>
<dbReference type="Gene3D" id="1.10.3810.10">
    <property type="entry name" value="Biosynthetic peptidoglycan transglycosylase-like"/>
    <property type="match status" value="1"/>
</dbReference>
<dbReference type="Pfam" id="PF00912">
    <property type="entry name" value="Transgly"/>
    <property type="match status" value="1"/>
</dbReference>
<feature type="compositionally biased region" description="Pro residues" evidence="9">
    <location>
        <begin position="793"/>
        <end position="803"/>
    </location>
</feature>
<name>A0AA37PMT4_9MYCO</name>
<evidence type="ECO:0000259" key="11">
    <source>
        <dbReference type="Pfam" id="PF00905"/>
    </source>
</evidence>
<feature type="compositionally biased region" description="Low complexity" evidence="9">
    <location>
        <begin position="814"/>
        <end position="830"/>
    </location>
</feature>
<dbReference type="Proteomes" id="UP000245060">
    <property type="component" value="Unassembled WGS sequence"/>
</dbReference>
<gene>
    <name evidence="14" type="primary">ponA1</name>
    <name evidence="13" type="ORF">MmonteBS_20110</name>
    <name evidence="14" type="ORF">NJB18185_29860</name>
</gene>
<comment type="caution">
    <text evidence="14">The sequence shown here is derived from an EMBL/GenBank/DDBJ whole genome shotgun (WGS) entry which is preliminary data.</text>
</comment>
<feature type="domain" description="Glycosyl transferase family 51" evidence="12">
    <location>
        <begin position="206"/>
        <end position="385"/>
    </location>
</feature>
<keyword evidence="6" id="KW-0511">Multifunctional enzyme</keyword>
<protein>
    <submittedName>
        <fullName evidence="14">Penicillin-binding protein 1A</fullName>
    </submittedName>
</protein>
<dbReference type="RefSeq" id="WP_409347583.1">
    <property type="nucleotide sequence ID" value="NZ_BFCH01000017.1"/>
</dbReference>
<proteinExistence type="predicted"/>
<feature type="region of interest" description="Disordered" evidence="9">
    <location>
        <begin position="777"/>
        <end position="856"/>
    </location>
</feature>
<dbReference type="GO" id="GO:0006508">
    <property type="term" value="P:proteolysis"/>
    <property type="evidence" value="ECO:0007669"/>
    <property type="project" value="UniProtKB-KW"/>
</dbReference>
<dbReference type="InterPro" id="IPR012338">
    <property type="entry name" value="Beta-lactam/transpept-like"/>
</dbReference>
<comment type="catalytic activity">
    <reaction evidence="7">
        <text>Preferential cleavage: (Ac)2-L-Lys-D-Ala-|-D-Ala. Also transpeptidation of peptidyl-alanyl moieties that are N-acyl substituents of D-alanine.</text>
        <dbReference type="EC" id="3.4.16.4"/>
    </reaction>
</comment>
<keyword evidence="10" id="KW-0472">Membrane</keyword>
<evidence type="ECO:0000256" key="1">
    <source>
        <dbReference type="ARBA" id="ARBA00022645"/>
    </source>
</evidence>
<dbReference type="GO" id="GO:0009002">
    <property type="term" value="F:serine-type D-Ala-D-Ala carboxypeptidase activity"/>
    <property type="evidence" value="ECO:0007669"/>
    <property type="project" value="UniProtKB-EC"/>
</dbReference>
<keyword evidence="2" id="KW-0645">Protease</keyword>
<keyword evidence="10" id="KW-1133">Transmembrane helix</keyword>
<dbReference type="AlphaFoldDB" id="A0AA37PMT4"/>
<sequence>MNNEGRHDQSSDDPNGPATERMGKEANPDRPDDSDRPAHRADAGTRRRVPPDDRLTTILPPVVDDRAPRQSDPIDQVRAALDGPVAKPRDAIEEVKAALDGRPAPPRRDRTLSGQPPDGPPPPPRRAGAAGGSDVPSHRAPAPAVDWSWVEQINWRWVRRAAYLTAAVLILLPIVTFTMAYFIVDIPKPGNIRTNQVSTILASDGSEIARIVPPEGNRIDVNISQVPVHVRQAVIAAEDRNFYSNPGFDFSGFARAVQNNLFGNGDLQGGSTITQQYVKNALVGSAQHGFAGLLRKSKELVIATKMSGEWSKDEVLQAYLNIIYFGRGAYGISAASKAYFDKPVDQLSVSEGALLAALIRRPSSLDPAVDPKGAEARWNWVLDGMVETKALSANDRAAQTFPQTVPPDQARAQNQTTGPNGLIQRQVTKELMELFNIDEQTLNTQGLQITTTIDPKAQQAAEKAVSKYLDGQDPDMRSAVVSIDPHNGAVRAYYGGSDANGFDFAQAGLQTGSSFKVFALIAALEQNIGLGFQVDSSPLTVDGIKITNVDGENCGTCNIAEALKMSLNTAYYRLMLKLKNGPQAVADAAFQAGIAKSFAGVPHTLSEDGKGGPPNNGIVLGQYQTRPVDMASAYATLAASGVYHPPHLVQKVVNADGQVLFDAGNSDKGADQRIDKAVADNTTAAMQPIASYSRGHNLAGGRASAAKTGTVQLGDTQANKDAWMVGYTPSLSTAVWVGTVQDNVPLVTASGAEVYGSGLPSDIWKSTMDGALKGTSNETFPKPTEIGGYAGVPVPPPPPPPPSETVIQPTIEVAPGITIPVGPPTTITVAPPAPPGAPPGQFGPPSPAPPFGQPPP</sequence>
<evidence type="ECO:0000313" key="13">
    <source>
        <dbReference type="EMBL" id="GBG37639.1"/>
    </source>
</evidence>